<dbReference type="Proteomes" id="UP001195483">
    <property type="component" value="Unassembled WGS sequence"/>
</dbReference>
<dbReference type="InterPro" id="IPR033545">
    <property type="entry name" value="CEP89"/>
</dbReference>
<accession>A0AAE0S2V4</accession>
<dbReference type="PANTHER" id="PTHR36170">
    <property type="entry name" value="CENTROSOMAL PROTEIN OF 89 KDA"/>
    <property type="match status" value="1"/>
</dbReference>
<reference evidence="3" key="3">
    <citation type="submission" date="2023-05" db="EMBL/GenBank/DDBJ databases">
        <authorList>
            <person name="Smith C.H."/>
        </authorList>
    </citation>
    <scope>NUCLEOTIDE SEQUENCE</scope>
    <source>
        <strain evidence="3">CHS0354</strain>
        <tissue evidence="3">Mantle</tissue>
    </source>
</reference>
<comment type="caution">
    <text evidence="3">The sequence shown here is derived from an EMBL/GenBank/DDBJ whole genome shotgun (WGS) entry which is preliminary data.</text>
</comment>
<sequence>MAGKTGKKRGARSTGDLSTITPAFLPSVAFMAVPRTRATITTGSLPLLTPGVSQDVLNSSLVGKPPPPENNDVFSDPESSLYDYEAMEDPGYASVEMLAAQGKRQSISDRLPAPHPGMESNNEQIIRPQETGQSFSGVESQLVPHGSSALYATPMNKGQKSQGSEFPLSLQKTEHDVMEAMRAVQQMSSDEENTFPKTEADRQNVARSLHFPVEYETGLKVPLTFSNPITKKGPDVPQPTEAMKNVKRDETDAQDPVMTRHFTPDSSRQHTSSTSRPDLEKIQALEAEKEHLLSITSQLESEVHSYREVVSTYEKGDSDSAASLLHKKKISDLQEENESLKSAVHRLSVEFSTYQAQQRPVSKEQARQLAGLPSKGPVPSWLLNIRYLNPLLLMYDDRLKERDETIAKYQAEIETLQIRTQEIVKENEKLHTQLKDSSMQVPIDITDWEQLKENARLVLEENQNLLEQINIKDQKALDLQQAHMRELSKLNKNLVMQKEEKADLEKELEELRLKYKEIKHKHDNLVLENQDKITLEEHLVQISELKKLVIDKEEQHKREIDSLNSNLQALEVEKKTIAGHAADITAENRRLMAEVKAMNRSIRFSDKNCLVYFCLMGLYFMEMSVFALEYNSILTHE</sequence>
<dbReference type="GO" id="GO:0007268">
    <property type="term" value="P:chemical synaptic transmission"/>
    <property type="evidence" value="ECO:0007669"/>
    <property type="project" value="InterPro"/>
</dbReference>
<feature type="region of interest" description="Disordered" evidence="2">
    <location>
        <begin position="230"/>
        <end position="279"/>
    </location>
</feature>
<evidence type="ECO:0000313" key="3">
    <source>
        <dbReference type="EMBL" id="KAK3584346.1"/>
    </source>
</evidence>
<protein>
    <submittedName>
        <fullName evidence="3">Uncharacterized protein</fullName>
    </submittedName>
</protein>
<reference evidence="3" key="1">
    <citation type="journal article" date="2021" name="Genome Biol. Evol.">
        <title>A High-Quality Reference Genome for a Parasitic Bivalve with Doubly Uniparental Inheritance (Bivalvia: Unionida).</title>
        <authorList>
            <person name="Smith C.H."/>
        </authorList>
    </citation>
    <scope>NUCLEOTIDE SEQUENCE</scope>
    <source>
        <strain evidence="3">CHS0354</strain>
    </source>
</reference>
<proteinExistence type="predicted"/>
<dbReference type="GO" id="GO:0007005">
    <property type="term" value="P:mitochondrion organization"/>
    <property type="evidence" value="ECO:0007669"/>
    <property type="project" value="InterPro"/>
</dbReference>
<keyword evidence="4" id="KW-1185">Reference proteome</keyword>
<dbReference type="EMBL" id="JAEAOA010000439">
    <property type="protein sequence ID" value="KAK3584346.1"/>
    <property type="molecule type" value="Genomic_DNA"/>
</dbReference>
<keyword evidence="1" id="KW-0175">Coiled coil</keyword>
<dbReference type="PANTHER" id="PTHR36170:SF1">
    <property type="entry name" value="CENTROSOMAL PROTEIN OF 89 KDA"/>
    <property type="match status" value="1"/>
</dbReference>
<dbReference type="GO" id="GO:0045202">
    <property type="term" value="C:synapse"/>
    <property type="evidence" value="ECO:0007669"/>
    <property type="project" value="GOC"/>
</dbReference>
<feature type="coiled-coil region" evidence="1">
    <location>
        <begin position="399"/>
        <end position="601"/>
    </location>
</feature>
<dbReference type="GO" id="GO:0005814">
    <property type="term" value="C:centriole"/>
    <property type="evidence" value="ECO:0007669"/>
    <property type="project" value="InterPro"/>
</dbReference>
<dbReference type="AlphaFoldDB" id="A0AAE0S2V4"/>
<evidence type="ECO:0000313" key="4">
    <source>
        <dbReference type="Proteomes" id="UP001195483"/>
    </source>
</evidence>
<organism evidence="3 4">
    <name type="scientific">Potamilus streckersoni</name>
    <dbReference type="NCBI Taxonomy" id="2493646"/>
    <lineage>
        <taxon>Eukaryota</taxon>
        <taxon>Metazoa</taxon>
        <taxon>Spiralia</taxon>
        <taxon>Lophotrochozoa</taxon>
        <taxon>Mollusca</taxon>
        <taxon>Bivalvia</taxon>
        <taxon>Autobranchia</taxon>
        <taxon>Heteroconchia</taxon>
        <taxon>Palaeoheterodonta</taxon>
        <taxon>Unionida</taxon>
        <taxon>Unionoidea</taxon>
        <taxon>Unionidae</taxon>
        <taxon>Ambleminae</taxon>
        <taxon>Lampsilini</taxon>
        <taxon>Potamilus</taxon>
    </lineage>
</organism>
<gene>
    <name evidence="3" type="ORF">CHS0354_006337</name>
</gene>
<dbReference type="GO" id="GO:0097539">
    <property type="term" value="C:ciliary transition fiber"/>
    <property type="evidence" value="ECO:0007669"/>
    <property type="project" value="TreeGrafter"/>
</dbReference>
<dbReference type="GO" id="GO:0060271">
    <property type="term" value="P:cilium assembly"/>
    <property type="evidence" value="ECO:0007669"/>
    <property type="project" value="InterPro"/>
</dbReference>
<reference evidence="3" key="2">
    <citation type="journal article" date="2021" name="Genome Biol. Evol.">
        <title>Developing a high-quality reference genome for a parasitic bivalve with doubly uniparental inheritance (Bivalvia: Unionida).</title>
        <authorList>
            <person name="Smith C.H."/>
        </authorList>
    </citation>
    <scope>NUCLEOTIDE SEQUENCE</scope>
    <source>
        <strain evidence="3">CHS0354</strain>
        <tissue evidence="3">Mantle</tissue>
    </source>
</reference>
<evidence type="ECO:0000256" key="2">
    <source>
        <dbReference type="SAM" id="MobiDB-lite"/>
    </source>
</evidence>
<feature type="compositionally biased region" description="Polar residues" evidence="2">
    <location>
        <begin position="264"/>
        <end position="276"/>
    </location>
</feature>
<evidence type="ECO:0000256" key="1">
    <source>
        <dbReference type="SAM" id="Coils"/>
    </source>
</evidence>
<name>A0AAE0S2V4_9BIVA</name>